<dbReference type="CDD" id="cd11844">
    <property type="entry name" value="SH3_CAS"/>
    <property type="match status" value="1"/>
</dbReference>
<dbReference type="GO" id="GO:0007169">
    <property type="term" value="P:cell surface receptor protein tyrosine kinase signaling pathway"/>
    <property type="evidence" value="ECO:0007669"/>
    <property type="project" value="UniProtKB-ARBA"/>
</dbReference>
<dbReference type="GO" id="GO:0007155">
    <property type="term" value="P:cell adhesion"/>
    <property type="evidence" value="ECO:0007669"/>
    <property type="project" value="UniProtKB-KW"/>
</dbReference>
<dbReference type="FunFam" id="2.30.30.40:FF:000009">
    <property type="entry name" value="Breast cancer anti-estrogen resistance 1"/>
    <property type="match status" value="1"/>
</dbReference>
<evidence type="ECO:0000256" key="7">
    <source>
        <dbReference type="ARBA" id="ARBA00022553"/>
    </source>
</evidence>
<dbReference type="GO" id="GO:0005925">
    <property type="term" value="C:focal adhesion"/>
    <property type="evidence" value="ECO:0007669"/>
    <property type="project" value="UniProtKB-SubCell"/>
</dbReference>
<dbReference type="FunFam" id="1.20.120.830:FF:000001">
    <property type="entry name" value="BCAR1 scaffold protein, Cas family member"/>
    <property type="match status" value="1"/>
</dbReference>
<dbReference type="Pfam" id="PF00018">
    <property type="entry name" value="SH3_1"/>
    <property type="match status" value="1"/>
</dbReference>
<dbReference type="GO" id="GO:0016477">
    <property type="term" value="P:cell migration"/>
    <property type="evidence" value="ECO:0007669"/>
    <property type="project" value="UniProtKB-ARBA"/>
</dbReference>
<dbReference type="AlphaFoldDB" id="A0ABD2AY87"/>
<keyword evidence="11" id="KW-0729">SH3-binding</keyword>
<feature type="compositionally biased region" description="Polar residues" evidence="17">
    <location>
        <begin position="446"/>
        <end position="458"/>
    </location>
</feature>
<dbReference type="CDD" id="cd11549">
    <property type="entry name" value="Serine_rich_CAS"/>
    <property type="match status" value="1"/>
</dbReference>
<evidence type="ECO:0000259" key="18">
    <source>
        <dbReference type="PROSITE" id="PS50002"/>
    </source>
</evidence>
<comment type="subcellular location">
    <subcellularLocation>
        <location evidence="1">Cell junction</location>
        <location evidence="1">Focal adhesion</location>
    </subcellularLocation>
    <subcellularLocation>
        <location evidence="2">Cell projection</location>
        <location evidence="2">Axon</location>
    </subcellularLocation>
    <subcellularLocation>
        <location evidence="3">Cytoplasm</location>
    </subcellularLocation>
</comment>
<evidence type="ECO:0000256" key="10">
    <source>
        <dbReference type="ARBA" id="ARBA00022990"/>
    </source>
</evidence>
<keyword evidence="10" id="KW-0007">Acetylation</keyword>
<dbReference type="FunFam" id="1.20.120.230:FF:000001">
    <property type="entry name" value="Breast cancer anti-estrogen resistance 1"/>
    <property type="match status" value="1"/>
</dbReference>
<evidence type="ECO:0000256" key="17">
    <source>
        <dbReference type="SAM" id="MobiDB-lite"/>
    </source>
</evidence>
<evidence type="ECO:0000256" key="4">
    <source>
        <dbReference type="ARBA" id="ARBA00007848"/>
    </source>
</evidence>
<feature type="region of interest" description="Disordered" evidence="17">
    <location>
        <begin position="331"/>
        <end position="353"/>
    </location>
</feature>
<keyword evidence="20" id="KW-1185">Reference proteome</keyword>
<dbReference type="EMBL" id="JAUDFV010000138">
    <property type="protein sequence ID" value="KAL2725579.1"/>
    <property type="molecule type" value="Genomic_DNA"/>
</dbReference>
<feature type="domain" description="SH3" evidence="18">
    <location>
        <begin position="214"/>
        <end position="276"/>
    </location>
</feature>
<reference evidence="19 20" key="1">
    <citation type="journal article" date="2024" name="Ann. Entomol. Soc. Am.">
        <title>Genomic analyses of the southern and eastern yellowjacket wasps (Hymenoptera: Vespidae) reveal evolutionary signatures of social life.</title>
        <authorList>
            <person name="Catto M.A."/>
            <person name="Caine P.B."/>
            <person name="Orr S.E."/>
            <person name="Hunt B.G."/>
            <person name="Goodisman M.A.D."/>
        </authorList>
    </citation>
    <scope>NUCLEOTIDE SEQUENCE [LARGE SCALE GENOMIC DNA]</scope>
    <source>
        <strain evidence="19">233</strain>
        <tissue evidence="19">Head and thorax</tissue>
    </source>
</reference>
<dbReference type="InterPro" id="IPR036028">
    <property type="entry name" value="SH3-like_dom_sf"/>
</dbReference>
<sequence>MEDEEDDDGAEGCFATVLCSTKGRVLQNDSNPSRNTLRRTCIDMSILMSSHVECDLTKLNVHKRSGMNAERLSILSLKPERVLLPTGTNVRSLYSNRSQKTATCAPFVKRDASKTDSRSLHPVVWEVLKEGGEDSLHTMWFFAVKGYASGMNVKPVTSVVHTCMHLRPFQYNSETGEAYQGIKRKGRWRRIFLPEFVKVTNDISVPTSTGRGEQKCVKARALYDNIAEAPDELAFRKGDVLTVLEQNTAGLEGWWLCVLRGRQGICPGNRLRILAGQYDTGGCLIGSRADLNISEDGLQRHGKRRSWHVQPNRVVTPQKCGDVYLYDLPASRGSPAPPSRHDSPLNSNNEHLHNTGRYMTSARSSVDNGGDVTDCYDVPPRAIPVIPSPASSPSPAPSCYDIPRPPTSCTPNSNCSGGSGITPLDCYDVPRPLQPLTPSSSASSLTNDGSLSGSNRSSLAAPDYDVPRPRLPASSLPSRHNTPVPKTPTPPPPPMQTQQIYDVPINKELPLELDAALEGLQRLQSEASAAIARLLGFVSPGWRTPQRLDATLMDLRLAALRLRTSLHDLAEFAEGTLGNAAKAPDKGLATKLRPLVKALRDSDKLVQEAATELDTMEWDAGKLCRGGGDTPTPTNGPPPSLLPTVQPDPLDQLIACARALTEDVRQVASFIQGNSTLLFKRSSIISTGSSNNSGAGEDYDYVNLDSREIVAKQREELRASLPQELRSSYDLLVSEADNAAIQMPPTTPTPMDPNDKQLLAFYAAQVITHGAHLTHAIDAFLQTVEHNQPPKVFLAHGKFVVLSAHRLVHIGDTVHRNVTRNDVRTRVLQCANALNEALAQTVSKTKQAAQFFPSVTAVQEMVDSVVDVSHLAKDLKVAMIHAAQQP</sequence>
<evidence type="ECO:0000313" key="19">
    <source>
        <dbReference type="EMBL" id="KAL2725579.1"/>
    </source>
</evidence>
<keyword evidence="12" id="KW-0966">Cell projection</keyword>
<proteinExistence type="inferred from homology"/>
<evidence type="ECO:0000313" key="20">
    <source>
        <dbReference type="Proteomes" id="UP001607302"/>
    </source>
</evidence>
<dbReference type="Gene3D" id="1.20.120.830">
    <property type="entry name" value="Serine-rich domain"/>
    <property type="match status" value="1"/>
</dbReference>
<keyword evidence="5 16" id="KW-0728">SH3 domain</keyword>
<comment type="caution">
    <text evidence="19">The sequence shown here is derived from an EMBL/GenBank/DDBJ whole genome shotgun (WGS) entry which is preliminary data.</text>
</comment>
<name>A0ABD2AY87_VESSQ</name>
<organism evidence="19 20">
    <name type="scientific">Vespula squamosa</name>
    <name type="common">Southern yellow jacket</name>
    <name type="synonym">Wasp</name>
    <dbReference type="NCBI Taxonomy" id="30214"/>
    <lineage>
        <taxon>Eukaryota</taxon>
        <taxon>Metazoa</taxon>
        <taxon>Ecdysozoa</taxon>
        <taxon>Arthropoda</taxon>
        <taxon>Hexapoda</taxon>
        <taxon>Insecta</taxon>
        <taxon>Pterygota</taxon>
        <taxon>Neoptera</taxon>
        <taxon>Endopterygota</taxon>
        <taxon>Hymenoptera</taxon>
        <taxon>Apocrita</taxon>
        <taxon>Aculeata</taxon>
        <taxon>Vespoidea</taxon>
        <taxon>Vespidae</taxon>
        <taxon>Vespinae</taxon>
        <taxon>Vespula</taxon>
    </lineage>
</organism>
<dbReference type="PANTHER" id="PTHR10654">
    <property type="entry name" value="CAS SCAFFOLDING PROTEIN"/>
    <property type="match status" value="1"/>
</dbReference>
<dbReference type="GO" id="GO:0017124">
    <property type="term" value="F:SH3 domain binding"/>
    <property type="evidence" value="ECO:0007669"/>
    <property type="project" value="UniProtKB-KW"/>
</dbReference>
<evidence type="ECO:0000256" key="6">
    <source>
        <dbReference type="ARBA" id="ARBA00022490"/>
    </source>
</evidence>
<dbReference type="PANTHER" id="PTHR10654:SF18">
    <property type="entry name" value="IP17195P"/>
    <property type="match status" value="1"/>
</dbReference>
<evidence type="ECO:0000256" key="13">
    <source>
        <dbReference type="ARBA" id="ARBA00072413"/>
    </source>
</evidence>
<dbReference type="Pfam" id="PF12026">
    <property type="entry name" value="CAS_C"/>
    <property type="match status" value="1"/>
</dbReference>
<feature type="compositionally biased region" description="Pro residues" evidence="17">
    <location>
        <begin position="485"/>
        <end position="494"/>
    </location>
</feature>
<evidence type="ECO:0000256" key="11">
    <source>
        <dbReference type="ARBA" id="ARBA00023036"/>
    </source>
</evidence>
<dbReference type="PROSITE" id="PS50002">
    <property type="entry name" value="SH3"/>
    <property type="match status" value="1"/>
</dbReference>
<feature type="region of interest" description="Disordered" evidence="17">
    <location>
        <begin position="620"/>
        <end position="641"/>
    </location>
</feature>
<evidence type="ECO:0000256" key="14">
    <source>
        <dbReference type="ARBA" id="ARBA00079691"/>
    </source>
</evidence>
<feature type="compositionally biased region" description="Low complexity" evidence="17">
    <location>
        <begin position="471"/>
        <end position="484"/>
    </location>
</feature>
<dbReference type="InterPro" id="IPR014928">
    <property type="entry name" value="Serine_rich_dom"/>
</dbReference>
<dbReference type="InterPro" id="IPR037362">
    <property type="entry name" value="CAS_fam"/>
</dbReference>
<evidence type="ECO:0000256" key="5">
    <source>
        <dbReference type="ARBA" id="ARBA00022443"/>
    </source>
</evidence>
<dbReference type="SUPFAM" id="SSF50044">
    <property type="entry name" value="SH3-domain"/>
    <property type="match status" value="1"/>
</dbReference>
<dbReference type="GO" id="GO:0030424">
    <property type="term" value="C:axon"/>
    <property type="evidence" value="ECO:0007669"/>
    <property type="project" value="UniProtKB-SubCell"/>
</dbReference>
<evidence type="ECO:0000256" key="8">
    <source>
        <dbReference type="ARBA" id="ARBA00022889"/>
    </source>
</evidence>
<dbReference type="Gene3D" id="1.20.120.230">
    <property type="entry name" value="Alpha-catenin/vinculin-like"/>
    <property type="match status" value="1"/>
</dbReference>
<evidence type="ECO:0000256" key="9">
    <source>
        <dbReference type="ARBA" id="ARBA00022949"/>
    </source>
</evidence>
<gene>
    <name evidence="19" type="ORF">V1478_008252</name>
</gene>
<dbReference type="CDD" id="cd11564">
    <property type="entry name" value="FAT-like_CAS_C"/>
    <property type="match status" value="1"/>
</dbReference>
<feature type="region of interest" description="Disordered" evidence="17">
    <location>
        <begin position="429"/>
        <end position="494"/>
    </location>
</feature>
<dbReference type="InterPro" id="IPR001452">
    <property type="entry name" value="SH3_domain"/>
</dbReference>
<feature type="compositionally biased region" description="Low complexity" evidence="17">
    <location>
        <begin position="434"/>
        <end position="445"/>
    </location>
</feature>
<evidence type="ECO:0000256" key="15">
    <source>
        <dbReference type="ARBA" id="ARBA00081467"/>
    </source>
</evidence>
<evidence type="ECO:0000256" key="1">
    <source>
        <dbReference type="ARBA" id="ARBA00004246"/>
    </source>
</evidence>
<dbReference type="InterPro" id="IPR021901">
    <property type="entry name" value="CAS_C"/>
</dbReference>
<dbReference type="InterPro" id="IPR038319">
    <property type="entry name" value="Serine_rich_sf"/>
</dbReference>
<evidence type="ECO:0000256" key="3">
    <source>
        <dbReference type="ARBA" id="ARBA00004496"/>
    </source>
</evidence>
<dbReference type="Pfam" id="PF08824">
    <property type="entry name" value="Serine_rich"/>
    <property type="match status" value="1"/>
</dbReference>
<keyword evidence="9" id="KW-0965">Cell junction</keyword>
<comment type="similarity">
    <text evidence="4">Belongs to the CAS family.</text>
</comment>
<protein>
    <recommendedName>
        <fullName evidence="13">Breast cancer anti-estrogen resistance protein 1</fullName>
    </recommendedName>
    <alternativeName>
        <fullName evidence="14">CRK-associated substrate</fullName>
    </alternativeName>
    <alternativeName>
        <fullName evidence="15">p130cas</fullName>
    </alternativeName>
</protein>
<keyword evidence="7" id="KW-0597">Phosphoprotein</keyword>
<dbReference type="Gene3D" id="2.30.30.40">
    <property type="entry name" value="SH3 Domains"/>
    <property type="match status" value="1"/>
</dbReference>
<evidence type="ECO:0000256" key="16">
    <source>
        <dbReference type="PROSITE-ProRule" id="PRU00192"/>
    </source>
</evidence>
<keyword evidence="8" id="KW-0130">Cell adhesion</keyword>
<dbReference type="Proteomes" id="UP001607302">
    <property type="component" value="Unassembled WGS sequence"/>
</dbReference>
<keyword evidence="6" id="KW-0963">Cytoplasm</keyword>
<accession>A0ABD2AY87</accession>
<evidence type="ECO:0000256" key="2">
    <source>
        <dbReference type="ARBA" id="ARBA00004489"/>
    </source>
</evidence>
<dbReference type="GO" id="GO:0005737">
    <property type="term" value="C:cytoplasm"/>
    <property type="evidence" value="ECO:0007669"/>
    <property type="project" value="UniProtKB-SubCell"/>
</dbReference>
<dbReference type="SMART" id="SM00326">
    <property type="entry name" value="SH3"/>
    <property type="match status" value="1"/>
</dbReference>
<evidence type="ECO:0000256" key="12">
    <source>
        <dbReference type="ARBA" id="ARBA00023273"/>
    </source>
</evidence>